<name>A0ABV3LWF2_9ACTN</name>
<reference evidence="1 2" key="1">
    <citation type="submission" date="2024-06" db="EMBL/GenBank/DDBJ databases">
        <title>The Natural Products Discovery Center: Release of the First 8490 Sequenced Strains for Exploring Actinobacteria Biosynthetic Diversity.</title>
        <authorList>
            <person name="Kalkreuter E."/>
            <person name="Kautsar S.A."/>
            <person name="Yang D."/>
            <person name="Bader C.D."/>
            <person name="Teijaro C.N."/>
            <person name="Fluegel L."/>
            <person name="Davis C.M."/>
            <person name="Simpson J.R."/>
            <person name="Lauterbach L."/>
            <person name="Steele A.D."/>
            <person name="Gui C."/>
            <person name="Meng S."/>
            <person name="Li G."/>
            <person name="Viehrig K."/>
            <person name="Ye F."/>
            <person name="Su P."/>
            <person name="Kiefer A.F."/>
            <person name="Nichols A."/>
            <person name="Cepeda A.J."/>
            <person name="Yan W."/>
            <person name="Fan B."/>
            <person name="Jiang Y."/>
            <person name="Adhikari A."/>
            <person name="Zheng C.-J."/>
            <person name="Schuster L."/>
            <person name="Cowan T.M."/>
            <person name="Smanski M.J."/>
            <person name="Chevrette M.G."/>
            <person name="De Carvalho L.P.S."/>
            <person name="Shen B."/>
        </authorList>
    </citation>
    <scope>NUCLEOTIDE SEQUENCE [LARGE SCALE GENOMIC DNA]</scope>
    <source>
        <strain evidence="1 2">NPDC047833</strain>
    </source>
</reference>
<evidence type="ECO:0000313" key="2">
    <source>
        <dbReference type="Proteomes" id="UP001553843"/>
    </source>
</evidence>
<dbReference type="RefSeq" id="WP_359779383.1">
    <property type="nucleotide sequence ID" value="NZ_JBEYRR010000006.1"/>
</dbReference>
<accession>A0ABV3LWF2</accession>
<organism evidence="1 2">
    <name type="scientific">Streptomyces huasconensis</name>
    <dbReference type="NCBI Taxonomy" id="1854574"/>
    <lineage>
        <taxon>Bacteria</taxon>
        <taxon>Bacillati</taxon>
        <taxon>Actinomycetota</taxon>
        <taxon>Actinomycetes</taxon>
        <taxon>Kitasatosporales</taxon>
        <taxon>Streptomycetaceae</taxon>
        <taxon>Streptomyces</taxon>
    </lineage>
</organism>
<evidence type="ECO:0000313" key="1">
    <source>
        <dbReference type="EMBL" id="MEW2363764.1"/>
    </source>
</evidence>
<protein>
    <submittedName>
        <fullName evidence="1">Uncharacterized protein</fullName>
    </submittedName>
</protein>
<gene>
    <name evidence="1" type="ORF">AB0887_17675</name>
</gene>
<dbReference type="EMBL" id="JBEYRS010000006">
    <property type="protein sequence ID" value="MEW2363764.1"/>
    <property type="molecule type" value="Genomic_DNA"/>
</dbReference>
<keyword evidence="2" id="KW-1185">Reference proteome</keyword>
<proteinExistence type="predicted"/>
<dbReference type="Proteomes" id="UP001553843">
    <property type="component" value="Unassembled WGS sequence"/>
</dbReference>
<sequence length="88" mass="9916">MIFAPAVARQWRDAWPLAARTDDGNRWLTGSCWLYCRRRDVRVLWIGSVTTPGATGDMYGCGPCIAELAHMARVQAHGRDRGQGWGRR</sequence>
<comment type="caution">
    <text evidence="1">The sequence shown here is derived from an EMBL/GenBank/DDBJ whole genome shotgun (WGS) entry which is preliminary data.</text>
</comment>